<protein>
    <recommendedName>
        <fullName evidence="11">Sugar transporter</fullName>
    </recommendedName>
</protein>
<keyword evidence="2 8" id="KW-0732">Signal</keyword>
<evidence type="ECO:0000256" key="3">
    <source>
        <dbReference type="ARBA" id="ARBA00023136"/>
    </source>
</evidence>
<evidence type="ECO:0000313" key="9">
    <source>
        <dbReference type="EMBL" id="TFW16557.1"/>
    </source>
</evidence>
<comment type="subcellular location">
    <subcellularLocation>
        <location evidence="1">Cell outer membrane</location>
        <topology evidence="1">Lipid-anchor</topology>
    </subcellularLocation>
</comment>
<evidence type="ECO:0000256" key="5">
    <source>
        <dbReference type="ARBA" id="ARBA00023237"/>
    </source>
</evidence>
<dbReference type="NCBIfam" id="NF047847">
    <property type="entry name" value="SS_mature_LptM"/>
    <property type="match status" value="1"/>
</dbReference>
<sequence length="67" mass="6749">MKSTFRLIAGMATLCLSVLLSGCGQPGPLYLPKPPGGKSAKSGNNPVTPPAIPPVPSPISDPVAPQQ</sequence>
<dbReference type="AlphaFoldDB" id="A0A4Y9S4U5"/>
<reference evidence="9 10" key="1">
    <citation type="submission" date="2019-03" db="EMBL/GenBank/DDBJ databases">
        <title>Draft Genome Sequence of Duganella callidus sp. nov., a Novel Duganella Species Isolated from Cultivated Soil.</title>
        <authorList>
            <person name="Raths R."/>
            <person name="Peta V."/>
            <person name="Bucking H."/>
        </authorList>
    </citation>
    <scope>NUCLEOTIDE SEQUENCE [LARGE SCALE GENOMIC DNA]</scope>
    <source>
        <strain evidence="9 10">DN04</strain>
    </source>
</reference>
<accession>A0A4Y9S4U5</accession>
<feature type="region of interest" description="Disordered" evidence="7">
    <location>
        <begin position="29"/>
        <end position="67"/>
    </location>
</feature>
<proteinExistence type="predicted"/>
<keyword evidence="3" id="KW-0472">Membrane</keyword>
<evidence type="ECO:0000256" key="2">
    <source>
        <dbReference type="ARBA" id="ARBA00022729"/>
    </source>
</evidence>
<evidence type="ECO:0000256" key="7">
    <source>
        <dbReference type="SAM" id="MobiDB-lite"/>
    </source>
</evidence>
<evidence type="ECO:0000313" key="10">
    <source>
        <dbReference type="Proteomes" id="UP000297729"/>
    </source>
</evidence>
<keyword evidence="10" id="KW-1185">Reference proteome</keyword>
<organism evidence="9 10">
    <name type="scientific">Duganella callida</name>
    <dbReference type="NCBI Taxonomy" id="2561932"/>
    <lineage>
        <taxon>Bacteria</taxon>
        <taxon>Pseudomonadati</taxon>
        <taxon>Pseudomonadota</taxon>
        <taxon>Betaproteobacteria</taxon>
        <taxon>Burkholderiales</taxon>
        <taxon>Oxalobacteraceae</taxon>
        <taxon>Telluria group</taxon>
        <taxon>Duganella</taxon>
    </lineage>
</organism>
<name>A0A4Y9S4U5_9BURK</name>
<gene>
    <name evidence="9" type="ORF">E4L98_23125</name>
</gene>
<evidence type="ECO:0008006" key="11">
    <source>
        <dbReference type="Google" id="ProtNLM"/>
    </source>
</evidence>
<evidence type="ECO:0000256" key="6">
    <source>
        <dbReference type="ARBA" id="ARBA00023288"/>
    </source>
</evidence>
<keyword evidence="6" id="KW-0449">Lipoprotein</keyword>
<dbReference type="PROSITE" id="PS51257">
    <property type="entry name" value="PROKAR_LIPOPROTEIN"/>
    <property type="match status" value="1"/>
</dbReference>
<dbReference type="Proteomes" id="UP000297729">
    <property type="component" value="Unassembled WGS sequence"/>
</dbReference>
<feature type="chain" id="PRO_5021323152" description="Sugar transporter" evidence="8">
    <location>
        <begin position="27"/>
        <end position="67"/>
    </location>
</feature>
<keyword evidence="5" id="KW-0998">Cell outer membrane</keyword>
<feature type="compositionally biased region" description="Pro residues" evidence="7">
    <location>
        <begin position="47"/>
        <end position="59"/>
    </location>
</feature>
<dbReference type="InterPro" id="IPR032831">
    <property type="entry name" value="LptM_cons"/>
</dbReference>
<comment type="caution">
    <text evidence="9">The sequence shown here is derived from an EMBL/GenBank/DDBJ whole genome shotgun (WGS) entry which is preliminary data.</text>
</comment>
<feature type="signal peptide" evidence="8">
    <location>
        <begin position="1"/>
        <end position="26"/>
    </location>
</feature>
<evidence type="ECO:0000256" key="1">
    <source>
        <dbReference type="ARBA" id="ARBA00004459"/>
    </source>
</evidence>
<keyword evidence="4" id="KW-0564">Palmitate</keyword>
<evidence type="ECO:0000256" key="8">
    <source>
        <dbReference type="SAM" id="SignalP"/>
    </source>
</evidence>
<dbReference type="EMBL" id="SPVG01000231">
    <property type="protein sequence ID" value="TFW16557.1"/>
    <property type="molecule type" value="Genomic_DNA"/>
</dbReference>
<evidence type="ECO:0000256" key="4">
    <source>
        <dbReference type="ARBA" id="ARBA00023139"/>
    </source>
</evidence>
<dbReference type="RefSeq" id="WP_135203895.1">
    <property type="nucleotide sequence ID" value="NZ_SPVG01000231.1"/>
</dbReference>